<evidence type="ECO:0000256" key="1">
    <source>
        <dbReference type="ARBA" id="ARBA00004141"/>
    </source>
</evidence>
<keyword evidence="10" id="KW-1185">Reference proteome</keyword>
<keyword evidence="3 7" id="KW-0812">Transmembrane</keyword>
<reference evidence="9" key="1">
    <citation type="submission" date="2021-09" db="EMBL/GenBank/DDBJ databases">
        <authorList>
            <consortium name="AG Swart"/>
            <person name="Singh M."/>
            <person name="Singh A."/>
            <person name="Seah K."/>
            <person name="Emmerich C."/>
        </authorList>
    </citation>
    <scope>NUCLEOTIDE SEQUENCE</scope>
    <source>
        <strain evidence="9">ATCC30299</strain>
    </source>
</reference>
<dbReference type="EMBL" id="CAJZBQ010000034">
    <property type="protein sequence ID" value="CAG9323632.1"/>
    <property type="molecule type" value="Genomic_DNA"/>
</dbReference>
<evidence type="ECO:0000256" key="4">
    <source>
        <dbReference type="ARBA" id="ARBA00022989"/>
    </source>
</evidence>
<dbReference type="SUPFAM" id="SSF103473">
    <property type="entry name" value="MFS general substrate transporter"/>
    <property type="match status" value="1"/>
</dbReference>
<evidence type="ECO:0000256" key="7">
    <source>
        <dbReference type="SAM" id="Phobius"/>
    </source>
</evidence>
<dbReference type="InterPro" id="IPR011701">
    <property type="entry name" value="MFS"/>
</dbReference>
<evidence type="ECO:0000256" key="2">
    <source>
        <dbReference type="ARBA" id="ARBA00022448"/>
    </source>
</evidence>
<dbReference type="GO" id="GO:0016020">
    <property type="term" value="C:membrane"/>
    <property type="evidence" value="ECO:0007669"/>
    <property type="project" value="UniProtKB-SubCell"/>
</dbReference>
<dbReference type="AlphaFoldDB" id="A0AAU9J9K1"/>
<comment type="similarity">
    <text evidence="6">Belongs to the major facilitator superfamily. Spinster (TC 2.A.1.49) family.</text>
</comment>
<dbReference type="Proteomes" id="UP001162131">
    <property type="component" value="Unassembled WGS sequence"/>
</dbReference>
<dbReference type="InterPro" id="IPR044770">
    <property type="entry name" value="MFS_spinster-like"/>
</dbReference>
<organism evidence="9 10">
    <name type="scientific">Blepharisma stoltei</name>
    <dbReference type="NCBI Taxonomy" id="1481888"/>
    <lineage>
        <taxon>Eukaryota</taxon>
        <taxon>Sar</taxon>
        <taxon>Alveolata</taxon>
        <taxon>Ciliophora</taxon>
        <taxon>Postciliodesmatophora</taxon>
        <taxon>Heterotrichea</taxon>
        <taxon>Heterotrichida</taxon>
        <taxon>Blepharismidae</taxon>
        <taxon>Blepharisma</taxon>
    </lineage>
</organism>
<evidence type="ECO:0000256" key="5">
    <source>
        <dbReference type="ARBA" id="ARBA00023136"/>
    </source>
</evidence>
<feature type="domain" description="Major facilitator superfamily (MFS) profile" evidence="8">
    <location>
        <begin position="13"/>
        <end position="411"/>
    </location>
</feature>
<evidence type="ECO:0000313" key="10">
    <source>
        <dbReference type="Proteomes" id="UP001162131"/>
    </source>
</evidence>
<feature type="transmembrane region" description="Helical" evidence="7">
    <location>
        <begin position="167"/>
        <end position="189"/>
    </location>
</feature>
<dbReference type="PROSITE" id="PS50850">
    <property type="entry name" value="MFS"/>
    <property type="match status" value="1"/>
</dbReference>
<dbReference type="PANTHER" id="PTHR23505">
    <property type="entry name" value="SPINSTER"/>
    <property type="match status" value="1"/>
</dbReference>
<keyword evidence="4 7" id="KW-1133">Transmembrane helix</keyword>
<dbReference type="InterPro" id="IPR020846">
    <property type="entry name" value="MFS_dom"/>
</dbReference>
<dbReference type="Gene3D" id="1.20.1250.20">
    <property type="entry name" value="MFS general substrate transporter like domains"/>
    <property type="match status" value="2"/>
</dbReference>
<feature type="transmembrane region" description="Helical" evidence="7">
    <location>
        <begin position="257"/>
        <end position="277"/>
    </location>
</feature>
<feature type="transmembrane region" description="Helical" evidence="7">
    <location>
        <begin position="356"/>
        <end position="376"/>
    </location>
</feature>
<evidence type="ECO:0000256" key="3">
    <source>
        <dbReference type="ARBA" id="ARBA00022692"/>
    </source>
</evidence>
<sequence length="425" mass="47081">MDIRYSRYSWVFLGIIIWIGTMNNAQRFCISFIAAGSDLLEDTNTTNTEYGLITGPAFLLIYAIVTLPMGHIIDKLPRLKWFILGISALFNLATIANALAENFLGLLWPRTLLAIFSACLDPACFRLVALYFPPLMRGIAYGLFIVSVYLGSSLASLTLILADLVGWRASFIIVGAFGGISSVVLCLFIKDERNILEEDGFIEKKQKTGVKEDFKEVFKNKTLIITIIATFFRYTSGFARGFYEALYFTEEFPSDKIAFAVVNATATALVPISLITAGRVSDLKEKDDKPKWRPLICAFTNLFAAPFLYVAYFVPVFWVAMASEYIIFIVGETYISISVAMMMNVSTPRVRALQSAMLLCASFLGGSLSTVTLGVLNSSTEGLRYGLIGIVPTGYLLAGVLFLQVSKHYPKDLPKNKVLEIPEIE</sequence>
<feature type="transmembrane region" description="Helical" evidence="7">
    <location>
        <begin position="12"/>
        <end position="35"/>
    </location>
</feature>
<dbReference type="InterPro" id="IPR036259">
    <property type="entry name" value="MFS_trans_sf"/>
</dbReference>
<dbReference type="PANTHER" id="PTHR23505:SF79">
    <property type="entry name" value="PROTEIN SPINSTER"/>
    <property type="match status" value="1"/>
</dbReference>
<protein>
    <recommendedName>
        <fullName evidence="8">Major facilitator superfamily (MFS) profile domain-containing protein</fullName>
    </recommendedName>
</protein>
<feature type="transmembrane region" description="Helical" evidence="7">
    <location>
        <begin position="223"/>
        <end position="242"/>
    </location>
</feature>
<feature type="transmembrane region" description="Helical" evidence="7">
    <location>
        <begin position="325"/>
        <end position="344"/>
    </location>
</feature>
<feature type="transmembrane region" description="Helical" evidence="7">
    <location>
        <begin position="382"/>
        <end position="403"/>
    </location>
</feature>
<evidence type="ECO:0000256" key="6">
    <source>
        <dbReference type="ARBA" id="ARBA00024338"/>
    </source>
</evidence>
<comment type="caution">
    <text evidence="9">The sequence shown here is derived from an EMBL/GenBank/DDBJ whole genome shotgun (WGS) entry which is preliminary data.</text>
</comment>
<dbReference type="GO" id="GO:0022857">
    <property type="term" value="F:transmembrane transporter activity"/>
    <property type="evidence" value="ECO:0007669"/>
    <property type="project" value="InterPro"/>
</dbReference>
<comment type="subcellular location">
    <subcellularLocation>
        <location evidence="1">Membrane</location>
        <topology evidence="1">Multi-pass membrane protein</topology>
    </subcellularLocation>
</comment>
<evidence type="ECO:0000259" key="8">
    <source>
        <dbReference type="PROSITE" id="PS50850"/>
    </source>
</evidence>
<feature type="transmembrane region" description="Helical" evidence="7">
    <location>
        <begin position="50"/>
        <end position="69"/>
    </location>
</feature>
<keyword evidence="2" id="KW-0813">Transport</keyword>
<dbReference type="Pfam" id="PF07690">
    <property type="entry name" value="MFS_1"/>
    <property type="match status" value="1"/>
</dbReference>
<evidence type="ECO:0000313" key="9">
    <source>
        <dbReference type="EMBL" id="CAG9323632.1"/>
    </source>
</evidence>
<name>A0AAU9J9K1_9CILI</name>
<gene>
    <name evidence="9" type="ORF">BSTOLATCC_MIC34281</name>
</gene>
<feature type="transmembrane region" description="Helical" evidence="7">
    <location>
        <begin position="81"/>
        <end position="100"/>
    </location>
</feature>
<feature type="transmembrane region" description="Helical" evidence="7">
    <location>
        <begin position="139"/>
        <end position="161"/>
    </location>
</feature>
<keyword evidence="5 7" id="KW-0472">Membrane</keyword>
<accession>A0AAU9J9K1</accession>
<feature type="transmembrane region" description="Helical" evidence="7">
    <location>
        <begin position="298"/>
        <end position="319"/>
    </location>
</feature>
<feature type="transmembrane region" description="Helical" evidence="7">
    <location>
        <begin position="112"/>
        <end position="132"/>
    </location>
</feature>
<proteinExistence type="inferred from homology"/>